<dbReference type="SUPFAM" id="SSF53448">
    <property type="entry name" value="Nucleotide-diphospho-sugar transferases"/>
    <property type="match status" value="2"/>
</dbReference>
<dbReference type="PANTHER" id="PTHR43685:SF2">
    <property type="entry name" value="GLYCOSYLTRANSFERASE 2-LIKE DOMAIN-CONTAINING PROTEIN"/>
    <property type="match status" value="1"/>
</dbReference>
<dbReference type="RefSeq" id="WP_103953599.1">
    <property type="nucleotide sequence ID" value="NZ_FNUL01000028.1"/>
</dbReference>
<organism evidence="2 3">
    <name type="scientific">Lachnospira multipara</name>
    <dbReference type="NCBI Taxonomy" id="28051"/>
    <lineage>
        <taxon>Bacteria</taxon>
        <taxon>Bacillati</taxon>
        <taxon>Bacillota</taxon>
        <taxon>Clostridia</taxon>
        <taxon>Lachnospirales</taxon>
        <taxon>Lachnospiraceae</taxon>
        <taxon>Lachnospira</taxon>
    </lineage>
</organism>
<dbReference type="Gene3D" id="3.90.550.10">
    <property type="entry name" value="Spore Coat Polysaccharide Biosynthesis Protein SpsA, Chain A"/>
    <property type="match status" value="2"/>
</dbReference>
<dbReference type="InterPro" id="IPR029044">
    <property type="entry name" value="Nucleotide-diphossugar_trans"/>
</dbReference>
<dbReference type="Pfam" id="PF00535">
    <property type="entry name" value="Glycos_transf_2"/>
    <property type="match status" value="2"/>
</dbReference>
<feature type="domain" description="Glycosyltransferase 2-like" evidence="1">
    <location>
        <begin position="293"/>
        <end position="465"/>
    </location>
</feature>
<name>A0A1H5XDF7_9FIRM</name>
<dbReference type="CDD" id="cd04184">
    <property type="entry name" value="GT2_RfbC_Mx_like"/>
    <property type="match status" value="1"/>
</dbReference>
<gene>
    <name evidence="2" type="ORF">SAMN05216537_1283</name>
</gene>
<proteinExistence type="predicted"/>
<feature type="domain" description="Glycosyltransferase 2-like" evidence="1">
    <location>
        <begin position="36"/>
        <end position="197"/>
    </location>
</feature>
<dbReference type="EMBL" id="FNUL01000028">
    <property type="protein sequence ID" value="SEG09759.1"/>
    <property type="molecule type" value="Genomic_DNA"/>
</dbReference>
<dbReference type="GO" id="GO:0044010">
    <property type="term" value="P:single-species biofilm formation"/>
    <property type="evidence" value="ECO:0007669"/>
    <property type="project" value="TreeGrafter"/>
</dbReference>
<keyword evidence="2" id="KW-0808">Transferase</keyword>
<dbReference type="Proteomes" id="UP000236726">
    <property type="component" value="Unassembled WGS sequence"/>
</dbReference>
<accession>A0A1H5XDF7</accession>
<evidence type="ECO:0000313" key="2">
    <source>
        <dbReference type="EMBL" id="SEG09759.1"/>
    </source>
</evidence>
<keyword evidence="3" id="KW-1185">Reference proteome</keyword>
<reference evidence="2 3" key="1">
    <citation type="submission" date="2016-10" db="EMBL/GenBank/DDBJ databases">
        <authorList>
            <person name="de Groot N.N."/>
        </authorList>
    </citation>
    <scope>NUCLEOTIDE SEQUENCE [LARGE SCALE GENOMIC DNA]</scope>
    <source>
        <strain evidence="2 3">D15d</strain>
    </source>
</reference>
<dbReference type="AlphaFoldDB" id="A0A1H5XDF7"/>
<dbReference type="PANTHER" id="PTHR43685">
    <property type="entry name" value="GLYCOSYLTRANSFERASE"/>
    <property type="match status" value="1"/>
</dbReference>
<dbReference type="InterPro" id="IPR050834">
    <property type="entry name" value="Glycosyltransf_2"/>
</dbReference>
<evidence type="ECO:0000313" key="3">
    <source>
        <dbReference type="Proteomes" id="UP000236726"/>
    </source>
</evidence>
<evidence type="ECO:0000259" key="1">
    <source>
        <dbReference type="Pfam" id="PF00535"/>
    </source>
</evidence>
<protein>
    <submittedName>
        <fullName evidence="2">Glycosyltransferase, GT2 family</fullName>
    </submittedName>
</protein>
<dbReference type="STRING" id="1410661.GCA_000702205_01460"/>
<sequence>MKVIEHRSEYEKWIENIEKHYEHLDANKLQYQPKISILVPVYNVLDRHLIPCIESARKQTYKNWELCLVDDCSTMENVKKTLNKYKNKDKRIKVKFRETNGHISQCTNTALDMATGEYIAFLDCDDTLAKFALNEVVELLNKNRDLDFIYSDEDKIDDEGHNRHMPHFKPDWSPDTLMSHMYTCHFGVYRTSIAREIGGDRKGYEGAQDYDFTLRFTEKTDKIAHIDKILYHWRERVESTAADAGAKPYILEAAKKTKEDALRRRGLKANLELVEGIYQYRVNYLVDGNPKVSVIIPSKDNYNILEKCISSFVEKTRYKNYEFILVDNGSSDENKEKYTELANKYNITYIYEKMEFNFSKMCNMGVAKATGDYILLLNDDIEIIDEEWLERMLGQAQLKHIGAVGAKLLYEGGEKIQHIGVVNYKVGPAHALGKLKDDVIYYFGRNKIDYNSSAVTAACLLVSRAKYEEVKGFDEDLAVTYNDVDFCFKLVEKGYYNICRNDAVLIHYESISRGNDFLDKNKMRRLNKERDHLYKKHPMFDSYDPFYNLNLAQDKSDYSYNYTKVDRTISVKKVKLIDENIYNKYEKGIAYMIDNVIVGKDIYIRGWMCTNNRIEGLIKRYLILEDKNGRIACIKLNRRKRTDVKGKQGITYLKTGFEICVPRNAVDLKGSIYKIGLYSELPIGKKYYEEASEVVELM</sequence>
<dbReference type="GO" id="GO:0016740">
    <property type="term" value="F:transferase activity"/>
    <property type="evidence" value="ECO:0007669"/>
    <property type="project" value="UniProtKB-KW"/>
</dbReference>
<dbReference type="InterPro" id="IPR001173">
    <property type="entry name" value="Glyco_trans_2-like"/>
</dbReference>